<dbReference type="GO" id="GO:0016020">
    <property type="term" value="C:membrane"/>
    <property type="evidence" value="ECO:0007669"/>
    <property type="project" value="UniProtKB-SubCell"/>
</dbReference>
<dbReference type="Proteomes" id="UP000294894">
    <property type="component" value="Chromosome"/>
</dbReference>
<feature type="transmembrane region" description="Helical" evidence="6">
    <location>
        <begin position="44"/>
        <end position="65"/>
    </location>
</feature>
<dbReference type="Pfam" id="PF12698">
    <property type="entry name" value="ABC2_membrane_3"/>
    <property type="match status" value="1"/>
</dbReference>
<comment type="subcellular location">
    <subcellularLocation>
        <location evidence="1">Membrane</location>
        <topology evidence="1">Multi-pass membrane protein</topology>
    </subcellularLocation>
</comment>
<name>A0A4P7GKB4_9ACTN</name>
<organism evidence="8 9">
    <name type="scientific">Nocardioides euryhalodurans</name>
    <dbReference type="NCBI Taxonomy" id="2518370"/>
    <lineage>
        <taxon>Bacteria</taxon>
        <taxon>Bacillati</taxon>
        <taxon>Actinomycetota</taxon>
        <taxon>Actinomycetes</taxon>
        <taxon>Propionibacteriales</taxon>
        <taxon>Nocardioidaceae</taxon>
        <taxon>Nocardioides</taxon>
    </lineage>
</organism>
<feature type="transmembrane region" description="Helical" evidence="6">
    <location>
        <begin position="284"/>
        <end position="308"/>
    </location>
</feature>
<accession>A0A4P7GKB4</accession>
<evidence type="ECO:0000256" key="6">
    <source>
        <dbReference type="SAM" id="Phobius"/>
    </source>
</evidence>
<feature type="transmembrane region" description="Helical" evidence="6">
    <location>
        <begin position="365"/>
        <end position="385"/>
    </location>
</feature>
<dbReference type="OrthoDB" id="3268959at2"/>
<feature type="transmembrane region" description="Helical" evidence="6">
    <location>
        <begin position="240"/>
        <end position="264"/>
    </location>
</feature>
<dbReference type="PANTHER" id="PTHR43471:SF3">
    <property type="entry name" value="ABC TRANSPORTER PERMEASE PROTEIN NATB"/>
    <property type="match status" value="1"/>
</dbReference>
<evidence type="ECO:0000259" key="7">
    <source>
        <dbReference type="Pfam" id="PF12698"/>
    </source>
</evidence>
<feature type="transmembrane region" description="Helical" evidence="6">
    <location>
        <begin position="320"/>
        <end position="345"/>
    </location>
</feature>
<evidence type="ECO:0000256" key="5">
    <source>
        <dbReference type="SAM" id="MobiDB-lite"/>
    </source>
</evidence>
<dbReference type="AlphaFoldDB" id="A0A4P7GKB4"/>
<gene>
    <name evidence="8" type="ORF">EXE57_09355</name>
</gene>
<evidence type="ECO:0000313" key="8">
    <source>
        <dbReference type="EMBL" id="QBR92466.1"/>
    </source>
</evidence>
<feature type="transmembrane region" description="Helical" evidence="6">
    <location>
        <begin position="197"/>
        <end position="219"/>
    </location>
</feature>
<dbReference type="InterPro" id="IPR013525">
    <property type="entry name" value="ABC2_TM"/>
</dbReference>
<evidence type="ECO:0000256" key="3">
    <source>
        <dbReference type="ARBA" id="ARBA00022989"/>
    </source>
</evidence>
<dbReference type="GO" id="GO:0140359">
    <property type="term" value="F:ABC-type transporter activity"/>
    <property type="evidence" value="ECO:0007669"/>
    <property type="project" value="InterPro"/>
</dbReference>
<evidence type="ECO:0000256" key="2">
    <source>
        <dbReference type="ARBA" id="ARBA00022692"/>
    </source>
</evidence>
<evidence type="ECO:0000256" key="1">
    <source>
        <dbReference type="ARBA" id="ARBA00004141"/>
    </source>
</evidence>
<reference evidence="8 9" key="1">
    <citation type="submission" date="2019-03" db="EMBL/GenBank/DDBJ databases">
        <title>Three New Species of Nocardioides, Nocardioides euryhalodurans sp. nov., Nocardioides seonyuensis sp. nov. and Nocardioides eburneoflavus sp. nov., Iolated from Soil.</title>
        <authorList>
            <person name="Roh S.G."/>
            <person name="Lee C."/>
            <person name="Kim M.-K."/>
            <person name="Kim S.B."/>
        </authorList>
    </citation>
    <scope>NUCLEOTIDE SEQUENCE [LARGE SCALE GENOMIC DNA]</scope>
    <source>
        <strain evidence="8 9">MMS17-SY117</strain>
    </source>
</reference>
<evidence type="ECO:0000256" key="4">
    <source>
        <dbReference type="ARBA" id="ARBA00023136"/>
    </source>
</evidence>
<dbReference type="KEGG" id="noy:EXE57_09355"/>
<protein>
    <submittedName>
        <fullName evidence="8">ABC transporter permease</fullName>
    </submittedName>
</protein>
<dbReference type="PANTHER" id="PTHR43471">
    <property type="entry name" value="ABC TRANSPORTER PERMEASE"/>
    <property type="match status" value="1"/>
</dbReference>
<keyword evidence="2 6" id="KW-0812">Transmembrane</keyword>
<sequence length="410" mass="43488">MSTTDTVPDRTTEPTPADRTPPVAERAWLLVARREVLTRLTDKAFLAGTLITILLVVGFVGWQIVSEGDASTYTVAATADAGDTARLLAEEVPGVDEEVRVEVVEVDSDDAGVTALEDEEVDVLLRPGDNGWTLVGRDEVPGDLEAAAASVVRDAALVGNAEQAGTSLAELQQGSELSTTLLEGDAEQQAFAQGMGVALAFLFYMAALGFGYALSGSIVEEKANRIVEIITTKIPVRQLLIGKIAGNTLLAIGQTALIVAVGLVGISFTDYAQYLPALTEGVGWFVAFFLVGFCFIACWWAVAGALASRAEDLQTTATPLSFLMMGVFFGAFLFEGTALTVASYVPPFSCVLMPMRILQGDAAVWEPFAAIAILVAAMGATVVLAERLYRRALLQTQGRVTLKQAWRAAD</sequence>
<feature type="region of interest" description="Disordered" evidence="5">
    <location>
        <begin position="1"/>
        <end position="21"/>
    </location>
</feature>
<keyword evidence="4 6" id="KW-0472">Membrane</keyword>
<feature type="domain" description="ABC-2 type transporter transmembrane" evidence="7">
    <location>
        <begin position="43"/>
        <end position="384"/>
    </location>
</feature>
<keyword evidence="3 6" id="KW-1133">Transmembrane helix</keyword>
<proteinExistence type="predicted"/>
<evidence type="ECO:0000313" key="9">
    <source>
        <dbReference type="Proteomes" id="UP000294894"/>
    </source>
</evidence>
<dbReference type="RefSeq" id="WP_135076783.1">
    <property type="nucleotide sequence ID" value="NZ_CP038267.1"/>
</dbReference>
<keyword evidence="9" id="KW-1185">Reference proteome</keyword>
<dbReference type="EMBL" id="CP038267">
    <property type="protein sequence ID" value="QBR92466.1"/>
    <property type="molecule type" value="Genomic_DNA"/>
</dbReference>